<evidence type="ECO:0000313" key="1">
    <source>
        <dbReference type="EMBL" id="GGN14062.1"/>
    </source>
</evidence>
<keyword evidence="2" id="KW-1185">Reference proteome</keyword>
<proteinExistence type="predicted"/>
<comment type="caution">
    <text evidence="1">The sequence shown here is derived from an EMBL/GenBank/DDBJ whole genome shotgun (WGS) entry which is preliminary data.</text>
</comment>
<sequence>MLIFFNLNNTHTMTNISQALGYFKVGDILEKENFPNDVWQRKIGPALVLLGQYGYADVYESISEDYLVVGQLTASRRAAKSRL</sequence>
<dbReference type="Proteomes" id="UP000632339">
    <property type="component" value="Unassembled WGS sequence"/>
</dbReference>
<organism evidence="1 2">
    <name type="scientific">Dyadobacter beijingensis</name>
    <dbReference type="NCBI Taxonomy" id="365489"/>
    <lineage>
        <taxon>Bacteria</taxon>
        <taxon>Pseudomonadati</taxon>
        <taxon>Bacteroidota</taxon>
        <taxon>Cytophagia</taxon>
        <taxon>Cytophagales</taxon>
        <taxon>Spirosomataceae</taxon>
        <taxon>Dyadobacter</taxon>
    </lineage>
</organism>
<accession>A0ABQ2IJJ6</accession>
<evidence type="ECO:0000313" key="2">
    <source>
        <dbReference type="Proteomes" id="UP000632339"/>
    </source>
</evidence>
<gene>
    <name evidence="1" type="ORF">GCM10010967_57870</name>
</gene>
<name>A0ABQ2IJJ6_9BACT</name>
<reference evidence="2" key="1">
    <citation type="journal article" date="2019" name="Int. J. Syst. Evol. Microbiol.">
        <title>The Global Catalogue of Microorganisms (GCM) 10K type strain sequencing project: providing services to taxonomists for standard genome sequencing and annotation.</title>
        <authorList>
            <consortium name="The Broad Institute Genomics Platform"/>
            <consortium name="The Broad Institute Genome Sequencing Center for Infectious Disease"/>
            <person name="Wu L."/>
            <person name="Ma J."/>
        </authorList>
    </citation>
    <scope>NUCLEOTIDE SEQUENCE [LARGE SCALE GENOMIC DNA]</scope>
    <source>
        <strain evidence="2">CGMCC 1.6375</strain>
    </source>
</reference>
<protein>
    <submittedName>
        <fullName evidence="1">Uncharacterized protein</fullName>
    </submittedName>
</protein>
<dbReference type="EMBL" id="BMLI01000004">
    <property type="protein sequence ID" value="GGN14062.1"/>
    <property type="molecule type" value="Genomic_DNA"/>
</dbReference>